<dbReference type="AlphaFoldDB" id="A0A1F8AW98"/>
<proteinExistence type="predicted"/>
<comment type="caution">
    <text evidence="1">The sequence shown here is derived from an EMBL/GenBank/DDBJ whole genome shotgun (WGS) entry which is preliminary data.</text>
</comment>
<evidence type="ECO:0000313" key="2">
    <source>
        <dbReference type="Proteomes" id="UP000178603"/>
    </source>
</evidence>
<protein>
    <submittedName>
        <fullName evidence="1">Uncharacterized protein</fullName>
    </submittedName>
</protein>
<reference evidence="1 2" key="1">
    <citation type="journal article" date="2016" name="Nat. Commun.">
        <title>Thousands of microbial genomes shed light on interconnected biogeochemical processes in an aquifer system.</title>
        <authorList>
            <person name="Anantharaman K."/>
            <person name="Brown C.T."/>
            <person name="Hug L.A."/>
            <person name="Sharon I."/>
            <person name="Castelle C.J."/>
            <person name="Probst A.J."/>
            <person name="Thomas B.C."/>
            <person name="Singh A."/>
            <person name="Wilkins M.J."/>
            <person name="Karaoz U."/>
            <person name="Brodie E.L."/>
            <person name="Williams K.H."/>
            <person name="Hubbard S.S."/>
            <person name="Banfield J.F."/>
        </authorList>
    </citation>
    <scope>NUCLEOTIDE SEQUENCE [LARGE SCALE GENOMIC DNA]</scope>
</reference>
<organism evidence="1 2">
    <name type="scientific">Candidatus Woesebacteria bacterium RIFCSPHIGHO2_12_FULL_41_24</name>
    <dbReference type="NCBI Taxonomy" id="1802510"/>
    <lineage>
        <taxon>Bacteria</taxon>
        <taxon>Candidatus Woeseibacteriota</taxon>
    </lineage>
</organism>
<name>A0A1F8AW98_9BACT</name>
<sequence length="84" mass="9615">MIPLIFNTWGSICENEVTANKSAIKLIAEERENGNDMFPKDTDFHRVRKFLATNTLTYLGVLRGAFAKRLSKDKLRELAFPEIV</sequence>
<gene>
    <name evidence="1" type="ORF">A3E44_01235</name>
</gene>
<dbReference type="Proteomes" id="UP000178603">
    <property type="component" value="Unassembled WGS sequence"/>
</dbReference>
<evidence type="ECO:0000313" key="1">
    <source>
        <dbReference type="EMBL" id="OGM55528.1"/>
    </source>
</evidence>
<accession>A0A1F8AW98</accession>
<dbReference type="EMBL" id="MGGW01000002">
    <property type="protein sequence ID" value="OGM55528.1"/>
    <property type="molecule type" value="Genomic_DNA"/>
</dbReference>